<dbReference type="PANTHER" id="PTHR17469:SF1">
    <property type="entry name" value="PROTEIN TESPA1"/>
    <property type="match status" value="1"/>
</dbReference>
<dbReference type="Proteomes" id="UP000472266">
    <property type="component" value="Unplaced"/>
</dbReference>
<dbReference type="AlphaFoldDB" id="A0A672V562"/>
<evidence type="ECO:0000313" key="2">
    <source>
        <dbReference type="Ensembl" id="ENSSHBP00005021745.1"/>
    </source>
</evidence>
<keyword evidence="3" id="KW-1185">Reference proteome</keyword>
<feature type="domain" description="ITPR-interacting" evidence="1">
    <location>
        <begin position="2"/>
        <end position="150"/>
    </location>
</feature>
<dbReference type="InterPro" id="IPR029325">
    <property type="entry name" value="ITPR-bd"/>
</dbReference>
<dbReference type="Ensembl" id="ENSSHBT00005025930.1">
    <property type="protein sequence ID" value="ENSSHBP00005021745.1"/>
    <property type="gene ID" value="ENSSHBG00005018411.1"/>
</dbReference>
<accession>A0A672V562</accession>
<dbReference type="SMART" id="SM01257">
    <property type="entry name" value="KRAP_IP3R_bind"/>
    <property type="match status" value="1"/>
</dbReference>
<reference evidence="2" key="1">
    <citation type="submission" date="2025-08" db="UniProtKB">
        <authorList>
            <consortium name="Ensembl"/>
        </authorList>
    </citation>
    <scope>IDENTIFICATION</scope>
</reference>
<evidence type="ECO:0000259" key="1">
    <source>
        <dbReference type="SMART" id="SM01257"/>
    </source>
</evidence>
<dbReference type="InParanoid" id="A0A672V562"/>
<dbReference type="Pfam" id="PF14722">
    <property type="entry name" value="KRAP_IP3R_bind"/>
    <property type="match status" value="1"/>
</dbReference>
<organism evidence="2 3">
    <name type="scientific">Strigops habroptila</name>
    <name type="common">Kakapo</name>
    <dbReference type="NCBI Taxonomy" id="2489341"/>
    <lineage>
        <taxon>Eukaryota</taxon>
        <taxon>Metazoa</taxon>
        <taxon>Chordata</taxon>
        <taxon>Craniata</taxon>
        <taxon>Vertebrata</taxon>
        <taxon>Euteleostomi</taxon>
        <taxon>Archelosauria</taxon>
        <taxon>Archosauria</taxon>
        <taxon>Dinosauria</taxon>
        <taxon>Saurischia</taxon>
        <taxon>Theropoda</taxon>
        <taxon>Coelurosauria</taxon>
        <taxon>Aves</taxon>
        <taxon>Neognathae</taxon>
        <taxon>Neoaves</taxon>
        <taxon>Telluraves</taxon>
        <taxon>Australaves</taxon>
        <taxon>Psittaciformes</taxon>
        <taxon>Psittacidae</taxon>
        <taxon>Strigops</taxon>
    </lineage>
</organism>
<dbReference type="GeneTree" id="ENSGT00940000160763"/>
<dbReference type="OMA" id="EWPLRAF"/>
<dbReference type="InterPro" id="IPR043444">
    <property type="entry name" value="TESPA1-like"/>
</dbReference>
<name>A0A672V562_STRHB</name>
<protein>
    <recommendedName>
        <fullName evidence="1">ITPR-interacting domain-containing protein</fullName>
    </recommendedName>
</protein>
<dbReference type="PANTHER" id="PTHR17469">
    <property type="entry name" value="SPERM SPECIFIC ANTIGEN 2-RELATED"/>
    <property type="match status" value="1"/>
</dbReference>
<evidence type="ECO:0000313" key="3">
    <source>
        <dbReference type="Proteomes" id="UP000472266"/>
    </source>
</evidence>
<sequence>ASSLTTKTSSSISEVLERWEVDAEEILHDLGFVGSEPGTVSRVPTRFFAAPSRAKGIDFQLFLKAQVRRMEMEDPCLVLASRFQQVQALAAMADAFFCLYSYVSQTPVQRISPSCCSGAHPGIPNIHIPPAQCGTLSPVERLKKAVATMCLYTSPRAEDNPRGSTPVPPIQPGAMGRVVQEVLEQFRFDPRTHPVPPSLRCHPQK</sequence>
<proteinExistence type="predicted"/>
<reference evidence="2" key="2">
    <citation type="submission" date="2025-09" db="UniProtKB">
        <authorList>
            <consortium name="Ensembl"/>
        </authorList>
    </citation>
    <scope>IDENTIFICATION</scope>
</reference>
<dbReference type="GO" id="GO:0005102">
    <property type="term" value="F:signaling receptor binding"/>
    <property type="evidence" value="ECO:0007669"/>
    <property type="project" value="InterPro"/>
</dbReference>